<sequence length="72" mass="7719">MVSDYAMTKRFRGAEVYLLADYPVGAGLLAKGPCQSKSLLNDPQHSRASPLPQGDLRQGCDIGATVRRILSG</sequence>
<dbReference type="Proteomes" id="UP000006045">
    <property type="component" value="Chromosome"/>
</dbReference>
<gene>
    <name evidence="1" type="ORF">I1A_001085</name>
</gene>
<dbReference type="AlphaFoldDB" id="A0A7U9CKR9"/>
<organism evidence="1 2">
    <name type="scientific">Pseudomonas fluorescens R124</name>
    <dbReference type="NCBI Taxonomy" id="743713"/>
    <lineage>
        <taxon>Bacteria</taxon>
        <taxon>Pseudomonadati</taxon>
        <taxon>Pseudomonadota</taxon>
        <taxon>Gammaproteobacteria</taxon>
        <taxon>Pseudomonadales</taxon>
        <taxon>Pseudomonadaceae</taxon>
        <taxon>Pseudomonas</taxon>
    </lineage>
</organism>
<protein>
    <submittedName>
        <fullName evidence="1">Uncharacterized protein</fullName>
    </submittedName>
</protein>
<dbReference type="EMBL" id="CM001561">
    <property type="protein sequence ID" value="EJZ56774.1"/>
    <property type="molecule type" value="Genomic_DNA"/>
</dbReference>
<accession>A0A7U9CKR9</accession>
<proteinExistence type="predicted"/>
<evidence type="ECO:0000313" key="1">
    <source>
        <dbReference type="EMBL" id="EJZ56774.1"/>
    </source>
</evidence>
<name>A0A7U9CKR9_PSEFL</name>
<evidence type="ECO:0000313" key="2">
    <source>
        <dbReference type="Proteomes" id="UP000006045"/>
    </source>
</evidence>
<reference evidence="1 2" key="1">
    <citation type="submission" date="2012-08" db="EMBL/GenBank/DDBJ databases">
        <title>The genome of cave-isolated P. fluorescens strain R124 demonstrates phenotypic adaptation to the mineral environment.</title>
        <authorList>
            <person name="Barton M.D."/>
            <person name="Petronio M."/>
            <person name="Giarrizzo J.G."/>
            <person name="Bowling B.V."/>
            <person name="Barton H.A."/>
        </authorList>
    </citation>
    <scope>NUCLEOTIDE SEQUENCE [LARGE SCALE GENOMIC DNA]</scope>
    <source>
        <strain evidence="1 2">R124</strain>
    </source>
</reference>